<feature type="domain" description="VOC" evidence="1">
    <location>
        <begin position="3"/>
        <end position="108"/>
    </location>
</feature>
<dbReference type="RefSeq" id="WP_359213890.1">
    <property type="nucleotide sequence ID" value="NZ_JBEZAM010000054.1"/>
</dbReference>
<dbReference type="Proteomes" id="UP001551210">
    <property type="component" value="Unassembled WGS sequence"/>
</dbReference>
<evidence type="ECO:0000313" key="2">
    <source>
        <dbReference type="EMBL" id="MEU7297031.1"/>
    </source>
</evidence>
<dbReference type="SUPFAM" id="SSF54593">
    <property type="entry name" value="Glyoxalase/Bleomycin resistance protein/Dihydroxybiphenyl dioxygenase"/>
    <property type="match status" value="1"/>
</dbReference>
<dbReference type="EMBL" id="JBEZAM010000054">
    <property type="protein sequence ID" value="MEU7297031.1"/>
    <property type="molecule type" value="Genomic_DNA"/>
</dbReference>
<evidence type="ECO:0000259" key="1">
    <source>
        <dbReference type="PROSITE" id="PS51819"/>
    </source>
</evidence>
<reference evidence="2 3" key="1">
    <citation type="submission" date="2024-06" db="EMBL/GenBank/DDBJ databases">
        <title>The Natural Products Discovery Center: Release of the First 8490 Sequenced Strains for Exploring Actinobacteria Biosynthetic Diversity.</title>
        <authorList>
            <person name="Kalkreuter E."/>
            <person name="Kautsar S.A."/>
            <person name="Yang D."/>
            <person name="Bader C.D."/>
            <person name="Teijaro C.N."/>
            <person name="Fluegel L."/>
            <person name="Davis C.M."/>
            <person name="Simpson J.R."/>
            <person name="Lauterbach L."/>
            <person name="Steele A.D."/>
            <person name="Gui C."/>
            <person name="Meng S."/>
            <person name="Li G."/>
            <person name="Viehrig K."/>
            <person name="Ye F."/>
            <person name="Su P."/>
            <person name="Kiefer A.F."/>
            <person name="Nichols A."/>
            <person name="Cepeda A.J."/>
            <person name="Yan W."/>
            <person name="Fan B."/>
            <person name="Jiang Y."/>
            <person name="Adhikari A."/>
            <person name="Zheng C.-J."/>
            <person name="Schuster L."/>
            <person name="Cowan T.M."/>
            <person name="Smanski M.J."/>
            <person name="Chevrette M.G."/>
            <person name="De Carvalho L.P.S."/>
            <person name="Shen B."/>
        </authorList>
    </citation>
    <scope>NUCLEOTIDE SEQUENCE [LARGE SCALE GENOMIC DNA]</scope>
    <source>
        <strain evidence="2 3">NPDC045705</strain>
    </source>
</reference>
<dbReference type="PANTHER" id="PTHR33993">
    <property type="entry name" value="GLYOXALASE-RELATED"/>
    <property type="match status" value="1"/>
</dbReference>
<dbReference type="Gene3D" id="3.10.180.10">
    <property type="entry name" value="2,3-Dihydroxybiphenyl 1,2-Dioxygenase, domain 1"/>
    <property type="match status" value="1"/>
</dbReference>
<dbReference type="InterPro" id="IPR052164">
    <property type="entry name" value="Anthracycline_SecMetBiosynth"/>
</dbReference>
<name>A0ABV3D3G2_STREX</name>
<comment type="caution">
    <text evidence="2">The sequence shown here is derived from an EMBL/GenBank/DDBJ whole genome shotgun (WGS) entry which is preliminary data.</text>
</comment>
<protein>
    <submittedName>
        <fullName evidence="2">VOC family protein</fullName>
    </submittedName>
</protein>
<organism evidence="2 3">
    <name type="scientific">Streptomyces exfoliatus</name>
    <name type="common">Streptomyces hydrogenans</name>
    <dbReference type="NCBI Taxonomy" id="1905"/>
    <lineage>
        <taxon>Bacteria</taxon>
        <taxon>Bacillati</taxon>
        <taxon>Actinomycetota</taxon>
        <taxon>Actinomycetes</taxon>
        <taxon>Kitasatosporales</taxon>
        <taxon>Streptomycetaceae</taxon>
        <taxon>Streptomyces</taxon>
    </lineage>
</organism>
<dbReference type="Pfam" id="PF00903">
    <property type="entry name" value="Glyoxalase"/>
    <property type="match status" value="1"/>
</dbReference>
<dbReference type="InterPro" id="IPR029068">
    <property type="entry name" value="Glyas_Bleomycin-R_OHBP_Dase"/>
</dbReference>
<keyword evidence="3" id="KW-1185">Reference proteome</keyword>
<evidence type="ECO:0000313" key="3">
    <source>
        <dbReference type="Proteomes" id="UP001551210"/>
    </source>
</evidence>
<sequence length="119" mass="13095">MFSGAHVILYTRDAEADRAFLRDVFGFEHVDAGGGWLIFKLPPAEVAVHPTKDEPKHEVYLMCEDLTETLTTLEDRGAEISRAITDQGWGLLAAVRLPSGTELPLYEPRHPTAHGGLSP</sequence>
<gene>
    <name evidence="2" type="ORF">AB0A76_28140</name>
</gene>
<dbReference type="PROSITE" id="PS51819">
    <property type="entry name" value="VOC"/>
    <property type="match status" value="1"/>
</dbReference>
<accession>A0ABV3D3G2</accession>
<dbReference type="InterPro" id="IPR037523">
    <property type="entry name" value="VOC_core"/>
</dbReference>
<dbReference type="InterPro" id="IPR004360">
    <property type="entry name" value="Glyas_Fos-R_dOase_dom"/>
</dbReference>
<proteinExistence type="predicted"/>